<name>A0ABS2NV92_9BACI</name>
<reference evidence="1 2" key="1">
    <citation type="submission" date="2021-01" db="EMBL/GenBank/DDBJ databases">
        <title>Genomic Encyclopedia of Type Strains, Phase IV (KMG-IV): sequencing the most valuable type-strain genomes for metagenomic binning, comparative biology and taxonomic classification.</title>
        <authorList>
            <person name="Goeker M."/>
        </authorList>
    </citation>
    <scope>NUCLEOTIDE SEQUENCE [LARGE SCALE GENOMIC DNA]</scope>
    <source>
        <strain evidence="1 2">DSM 25879</strain>
    </source>
</reference>
<evidence type="ECO:0000313" key="1">
    <source>
        <dbReference type="EMBL" id="MBM7618586.1"/>
    </source>
</evidence>
<accession>A0ABS2NV92</accession>
<dbReference type="SUPFAM" id="SSF54427">
    <property type="entry name" value="NTF2-like"/>
    <property type="match status" value="1"/>
</dbReference>
<dbReference type="InterPro" id="IPR032710">
    <property type="entry name" value="NTF2-like_dom_sf"/>
</dbReference>
<dbReference type="Proteomes" id="UP000737402">
    <property type="component" value="Unassembled WGS sequence"/>
</dbReference>
<proteinExistence type="predicted"/>
<evidence type="ECO:0000313" key="2">
    <source>
        <dbReference type="Proteomes" id="UP000737402"/>
    </source>
</evidence>
<protein>
    <recommendedName>
        <fullName evidence="3">DUF4440 domain-containing protein</fullName>
    </recommendedName>
</protein>
<comment type="caution">
    <text evidence="1">The sequence shown here is derived from an EMBL/GenBank/DDBJ whole genome shotgun (WGS) entry which is preliminary data.</text>
</comment>
<evidence type="ECO:0008006" key="3">
    <source>
        <dbReference type="Google" id="ProtNLM"/>
    </source>
</evidence>
<dbReference type="EMBL" id="JAFBED010000001">
    <property type="protein sequence ID" value="MBM7618586.1"/>
    <property type="molecule type" value="Genomic_DNA"/>
</dbReference>
<keyword evidence="2" id="KW-1185">Reference proteome</keyword>
<organism evidence="1 2">
    <name type="scientific">Sutcliffiella tianshenii</name>
    <dbReference type="NCBI Taxonomy" id="1463404"/>
    <lineage>
        <taxon>Bacteria</taxon>
        <taxon>Bacillati</taxon>
        <taxon>Bacillota</taxon>
        <taxon>Bacilli</taxon>
        <taxon>Bacillales</taxon>
        <taxon>Bacillaceae</taxon>
        <taxon>Sutcliffiella</taxon>
    </lineage>
</organism>
<gene>
    <name evidence="1" type="ORF">JOC95_000428</name>
</gene>
<sequence length="132" mass="16101">MLIFKLIFSIGNNTAEGTVHQFYEYEQEGDFGRSWELLHPVMQEKFGRSAYFQDKAHVFIGHFGAETFSYEVSDVKKLKDWRMEKEGEIFETVYEYEVELNYRGKYGHFLYIQYVYVVKEEKEWRILWDYKK</sequence>
<dbReference type="Gene3D" id="3.10.450.100">
    <property type="entry name" value="NTF2-like, domain 1"/>
    <property type="match status" value="1"/>
</dbReference>